<dbReference type="PRINTS" id="PR00469">
    <property type="entry name" value="PNDRDTASEII"/>
</dbReference>
<comment type="caution">
    <text evidence="2">The sequence shown here is derived from an EMBL/GenBank/DDBJ whole genome shotgun (WGS) entry which is preliminary data.</text>
</comment>
<dbReference type="PANTHER" id="PTHR42783">
    <property type="entry name" value="GLUTAMATE SYNTHASE [NADPH] SMALL CHAIN"/>
    <property type="match status" value="1"/>
</dbReference>
<sequence length="438" mass="46169">MGHDQLAQRFADAAPRLTRTQALVEAERCLYCHDAPCATACPTGIDIPSFIRRIAEDNLRGAARAILSANPLGGTCARVCPTEELCEQVCVRSTQQGKPVVIGQLQRYATDAVMDRPYSALFPRAAATGKTVAVVGAGPAGLACAVELARRGHDVVMHDARPKAGGLNEYGLATYKMADDFAQREIDWLFGIGGITVKNGWRLETAAQLQALQREYAAVFLGVGLAHTHGLGIAGEGLAGVRDAVDFIAELREATSAGRLQAVPIGRRVVVIGGGMTAVDAAVQSKLLGAESVHMVYRRGPEQMGASDAEQQWAQTHGVTLHHWLAPEAILGEAGHVTGVRFAVQDLVGGHLKPTGEHRAFEADMVFKAIGQKLDVALWQGCGLTIQQGRIAADDDGRTGVPGLFAGGDCRAGGRDLTVEAVEDGKRAAAAIHAQLTA</sequence>
<name>A0ABU9CNQ5_9BURK</name>
<reference evidence="2 3" key="1">
    <citation type="submission" date="2024-04" db="EMBL/GenBank/DDBJ databases">
        <title>Novel species of the genus Ideonella isolated from streams.</title>
        <authorList>
            <person name="Lu H."/>
        </authorList>
    </citation>
    <scope>NUCLEOTIDE SEQUENCE [LARGE SCALE GENOMIC DNA]</scope>
    <source>
        <strain evidence="2 3">DXS22W</strain>
    </source>
</reference>
<dbReference type="EMBL" id="JBBUTH010000011">
    <property type="protein sequence ID" value="MEK8053457.1"/>
    <property type="molecule type" value="Genomic_DNA"/>
</dbReference>
<dbReference type="Pfam" id="PF14691">
    <property type="entry name" value="Fer4_20"/>
    <property type="match status" value="1"/>
</dbReference>
<organism evidence="2 3">
    <name type="scientific">Pseudaquabacterium inlustre</name>
    <dbReference type="NCBI Taxonomy" id="2984192"/>
    <lineage>
        <taxon>Bacteria</taxon>
        <taxon>Pseudomonadati</taxon>
        <taxon>Pseudomonadota</taxon>
        <taxon>Betaproteobacteria</taxon>
        <taxon>Burkholderiales</taxon>
        <taxon>Sphaerotilaceae</taxon>
        <taxon>Pseudaquabacterium</taxon>
    </lineage>
</organism>
<dbReference type="SUPFAM" id="SSF46548">
    <property type="entry name" value="alpha-helical ferredoxin"/>
    <property type="match status" value="1"/>
</dbReference>
<dbReference type="Pfam" id="PF07992">
    <property type="entry name" value="Pyr_redox_2"/>
    <property type="match status" value="1"/>
</dbReference>
<dbReference type="InterPro" id="IPR009051">
    <property type="entry name" value="Helical_ferredxn"/>
</dbReference>
<dbReference type="Gene3D" id="1.10.1060.10">
    <property type="entry name" value="Alpha-helical ferredoxin"/>
    <property type="match status" value="1"/>
</dbReference>
<gene>
    <name evidence="2" type="ORF">AACH10_24580</name>
</gene>
<dbReference type="PANTHER" id="PTHR42783:SF3">
    <property type="entry name" value="GLUTAMATE SYNTHASE [NADPH] SMALL CHAIN-RELATED"/>
    <property type="match status" value="1"/>
</dbReference>
<dbReference type="PROSITE" id="PS51379">
    <property type="entry name" value="4FE4S_FER_2"/>
    <property type="match status" value="1"/>
</dbReference>
<dbReference type="Gene3D" id="3.50.50.60">
    <property type="entry name" value="FAD/NAD(P)-binding domain"/>
    <property type="match status" value="2"/>
</dbReference>
<accession>A0ABU9CNQ5</accession>
<protein>
    <submittedName>
        <fullName evidence="2">NAD(P)-dependent oxidoreductase</fullName>
    </submittedName>
</protein>
<dbReference type="InterPro" id="IPR023753">
    <property type="entry name" value="FAD/NAD-binding_dom"/>
</dbReference>
<dbReference type="InterPro" id="IPR028261">
    <property type="entry name" value="DPD_II"/>
</dbReference>
<evidence type="ECO:0000259" key="1">
    <source>
        <dbReference type="PROSITE" id="PS51379"/>
    </source>
</evidence>
<evidence type="ECO:0000313" key="2">
    <source>
        <dbReference type="EMBL" id="MEK8053457.1"/>
    </source>
</evidence>
<keyword evidence="3" id="KW-1185">Reference proteome</keyword>
<dbReference type="PRINTS" id="PR00368">
    <property type="entry name" value="FADPNR"/>
</dbReference>
<feature type="domain" description="4Fe-4S ferredoxin-type" evidence="1">
    <location>
        <begin position="20"/>
        <end position="53"/>
    </location>
</feature>
<proteinExistence type="predicted"/>
<dbReference type="InterPro" id="IPR036188">
    <property type="entry name" value="FAD/NAD-bd_sf"/>
</dbReference>
<evidence type="ECO:0000313" key="3">
    <source>
        <dbReference type="Proteomes" id="UP001365405"/>
    </source>
</evidence>
<dbReference type="Proteomes" id="UP001365405">
    <property type="component" value="Unassembled WGS sequence"/>
</dbReference>
<dbReference type="SUPFAM" id="SSF51971">
    <property type="entry name" value="Nucleotide-binding domain"/>
    <property type="match status" value="1"/>
</dbReference>
<dbReference type="InterPro" id="IPR017896">
    <property type="entry name" value="4Fe4S_Fe-S-bd"/>
</dbReference>